<dbReference type="Gene3D" id="1.10.357.10">
    <property type="entry name" value="Tetracycline Repressor, domain 2"/>
    <property type="match status" value="1"/>
</dbReference>
<organism evidence="1 2">
    <name type="scientific">Rhizobium favelukesii</name>
    <dbReference type="NCBI Taxonomy" id="348824"/>
    <lineage>
        <taxon>Bacteria</taxon>
        <taxon>Pseudomonadati</taxon>
        <taxon>Pseudomonadota</taxon>
        <taxon>Alphaproteobacteria</taxon>
        <taxon>Hyphomicrobiales</taxon>
        <taxon>Rhizobiaceae</taxon>
        <taxon>Rhizobium/Agrobacterium group</taxon>
        <taxon>Rhizobium</taxon>
    </lineage>
</organism>
<accession>W6RQ36</accession>
<geneLocation type="plasmid" evidence="1 2">
    <name>pLPU83d</name>
</geneLocation>
<keyword evidence="2" id="KW-1185">Reference proteome</keyword>
<dbReference type="Proteomes" id="UP000019443">
    <property type="component" value="Plasmid pLPU83d"/>
</dbReference>
<gene>
    <name evidence="1" type="ORF">LPU83_pLPU83d_0930</name>
</gene>
<proteinExistence type="predicted"/>
<keyword evidence="1" id="KW-0614">Plasmid</keyword>
<evidence type="ECO:0000313" key="1">
    <source>
        <dbReference type="EMBL" id="CDM62300.1"/>
    </source>
</evidence>
<name>W6RQ36_9HYPH</name>
<evidence type="ECO:0000313" key="2">
    <source>
        <dbReference type="Proteomes" id="UP000019443"/>
    </source>
</evidence>
<dbReference type="HOGENOM" id="CLU_2481185_0_0_5"/>
<dbReference type="PATRIC" id="fig|348824.6.peg.6608"/>
<dbReference type="EMBL" id="HG916855">
    <property type="protein sequence ID" value="CDM62300.1"/>
    <property type="molecule type" value="Genomic_DNA"/>
</dbReference>
<sequence>MSSPAGRASHNAPYKHFADKRELLAAVSAVGFELLAMRMAETTKELDSPRMRLAAIARAYVCERGFRKAGLSEEFVQSAVLVEGVVH</sequence>
<protein>
    <recommendedName>
        <fullName evidence="3">TetR family transcriptional regulator</fullName>
    </recommendedName>
</protein>
<dbReference type="AlphaFoldDB" id="W6RQ36"/>
<dbReference type="KEGG" id="rhl:LPU83_pLPU83d_0930"/>
<evidence type="ECO:0008006" key="3">
    <source>
        <dbReference type="Google" id="ProtNLM"/>
    </source>
</evidence>
<reference evidence="1" key="1">
    <citation type="submission" date="2013-11" db="EMBL/GenBank/DDBJ databases">
        <title>Draft genome sequence of the broad-host-range Rhizobium sp. LPU83 strain, a member of the low-genetic diversity Oregon-like Rhizobium sp. group.</title>
        <authorList>
            <person name="Wibberg D."/>
            <person name="Puehler A."/>
            <person name="Schlueter A."/>
        </authorList>
    </citation>
    <scope>NUCLEOTIDE SEQUENCE [LARGE SCALE GENOMIC DNA]</scope>
    <source>
        <strain evidence="1">LPU83</strain>
        <plasmid evidence="1">pLPU83d</plasmid>
    </source>
</reference>